<evidence type="ECO:0000313" key="1">
    <source>
        <dbReference type="EMBL" id="MED6265769.1"/>
    </source>
</evidence>
<keyword evidence="2" id="KW-1185">Reference proteome</keyword>
<comment type="caution">
    <text evidence="1">The sequence shown here is derived from an EMBL/GenBank/DDBJ whole genome shotgun (WGS) entry which is preliminary data.</text>
</comment>
<dbReference type="Proteomes" id="UP001352852">
    <property type="component" value="Unassembled WGS sequence"/>
</dbReference>
<dbReference type="EMBL" id="JAHUTJ010003929">
    <property type="protein sequence ID" value="MED6265769.1"/>
    <property type="molecule type" value="Genomic_DNA"/>
</dbReference>
<accession>A0ABU7CV59</accession>
<organism evidence="1 2">
    <name type="scientific">Characodon lateralis</name>
    <dbReference type="NCBI Taxonomy" id="208331"/>
    <lineage>
        <taxon>Eukaryota</taxon>
        <taxon>Metazoa</taxon>
        <taxon>Chordata</taxon>
        <taxon>Craniata</taxon>
        <taxon>Vertebrata</taxon>
        <taxon>Euteleostomi</taxon>
        <taxon>Actinopterygii</taxon>
        <taxon>Neopterygii</taxon>
        <taxon>Teleostei</taxon>
        <taxon>Neoteleostei</taxon>
        <taxon>Acanthomorphata</taxon>
        <taxon>Ovalentaria</taxon>
        <taxon>Atherinomorphae</taxon>
        <taxon>Cyprinodontiformes</taxon>
        <taxon>Goodeidae</taxon>
        <taxon>Characodon</taxon>
    </lineage>
</organism>
<evidence type="ECO:0000313" key="2">
    <source>
        <dbReference type="Proteomes" id="UP001352852"/>
    </source>
</evidence>
<name>A0ABU7CV59_9TELE</name>
<proteinExistence type="predicted"/>
<gene>
    <name evidence="1" type="ORF">CHARACLAT_028849</name>
</gene>
<sequence>MHLDANCQCFTKYNLKKKRKMIRIESGSRDRKSDKFNSLMRKIKMTENKNRGEKRKKCRNFLEKTNNQKGSSSGFIANTLISSDHHTGFLQDSGLKTKITMID</sequence>
<protein>
    <submittedName>
        <fullName evidence="1">Uncharacterized protein</fullName>
    </submittedName>
</protein>
<reference evidence="1 2" key="1">
    <citation type="submission" date="2021-06" db="EMBL/GenBank/DDBJ databases">
        <authorList>
            <person name="Palmer J.M."/>
        </authorList>
    </citation>
    <scope>NUCLEOTIDE SEQUENCE [LARGE SCALE GENOMIC DNA]</scope>
    <source>
        <strain evidence="1 2">CL_MEX2019</strain>
        <tissue evidence="1">Muscle</tissue>
    </source>
</reference>